<protein>
    <submittedName>
        <fullName evidence="1">Uncharacterized protein</fullName>
    </submittedName>
</protein>
<proteinExistence type="predicted"/>
<evidence type="ECO:0000313" key="1">
    <source>
        <dbReference type="EMBL" id="QCD42720.1"/>
    </source>
</evidence>
<accession>A0A4P7W5B3</accession>
<name>A0A4P7W5B3_9BACT</name>
<reference evidence="2" key="1">
    <citation type="submission" date="2019-02" db="EMBL/GenBank/DDBJ databases">
        <title>Isolation and identification of novel species under the genus Muribaculum.</title>
        <authorList>
            <person name="Miyake S."/>
            <person name="Ding Y."/>
            <person name="Low A."/>
            <person name="Soh M."/>
            <person name="Seedorf H."/>
        </authorList>
    </citation>
    <scope>NUCLEOTIDE SEQUENCE [LARGE SCALE GENOMIC DNA]</scope>
    <source>
        <strain evidence="2">H5</strain>
    </source>
</reference>
<dbReference type="AlphaFoldDB" id="A0A4P7W5B3"/>
<organism evidence="1 2">
    <name type="scientific">Duncaniella dubosii</name>
    <dbReference type="NCBI Taxonomy" id="2518971"/>
    <lineage>
        <taxon>Bacteria</taxon>
        <taxon>Pseudomonadati</taxon>
        <taxon>Bacteroidota</taxon>
        <taxon>Bacteroidia</taxon>
        <taxon>Bacteroidales</taxon>
        <taxon>Muribaculaceae</taxon>
        <taxon>Duncaniella</taxon>
    </lineage>
</organism>
<keyword evidence="2" id="KW-1185">Reference proteome</keyword>
<gene>
    <name evidence="1" type="ORF">E7747_10785</name>
</gene>
<evidence type="ECO:0000313" key="2">
    <source>
        <dbReference type="Proteomes" id="UP000297149"/>
    </source>
</evidence>
<sequence>MKEKKQNLLIVLLLILLAFSLVLNCLQGEQVSRLMNEMRDMEYIQSVLSSHIEELERGEGEEYGNE</sequence>
<dbReference type="KEGG" id="ddb:E7747_10785"/>
<dbReference type="Proteomes" id="UP000297149">
    <property type="component" value="Chromosome"/>
</dbReference>
<dbReference type="RefSeq" id="WP_128701917.1">
    <property type="nucleotide sequence ID" value="NZ_CP039396.1"/>
</dbReference>
<dbReference type="EMBL" id="CP039396">
    <property type="protein sequence ID" value="QCD42720.1"/>
    <property type="molecule type" value="Genomic_DNA"/>
</dbReference>